<sequence>MRNLNLPSGTTEGIPLLIDARWTTEQAVAVYELLDDLCEQLWRHYGPQLQQHYSEDRIVDGSARDPGHTGGDTEF</sequence>
<evidence type="ECO:0000313" key="2">
    <source>
        <dbReference type="EMBL" id="PWF39930.1"/>
    </source>
</evidence>
<reference evidence="2 3" key="1">
    <citation type="submission" date="2018-04" db="EMBL/GenBank/DDBJ databases">
        <title>Massilia violaceinigra sp. nov., a novel purple-pigmented bacterium isolated from Tianshan glacier, Xinjiang, China.</title>
        <authorList>
            <person name="Wang H."/>
        </authorList>
    </citation>
    <scope>NUCLEOTIDE SEQUENCE [LARGE SCALE GENOMIC DNA]</scope>
    <source>
        <strain evidence="2 3">B448-2</strain>
    </source>
</reference>
<gene>
    <name evidence="2" type="ORF">C7C56_026450</name>
</gene>
<feature type="region of interest" description="Disordered" evidence="1">
    <location>
        <begin position="54"/>
        <end position="75"/>
    </location>
</feature>
<keyword evidence="3" id="KW-1185">Reference proteome</keyword>
<evidence type="ECO:0000313" key="3">
    <source>
        <dbReference type="Proteomes" id="UP000241421"/>
    </source>
</evidence>
<comment type="caution">
    <text evidence="2">The sequence shown here is derived from an EMBL/GenBank/DDBJ whole genome shotgun (WGS) entry which is preliminary data.</text>
</comment>
<dbReference type="EMBL" id="PXWF02000330">
    <property type="protein sequence ID" value="PWF39930.1"/>
    <property type="molecule type" value="Genomic_DNA"/>
</dbReference>
<evidence type="ECO:0000256" key="1">
    <source>
        <dbReference type="SAM" id="MobiDB-lite"/>
    </source>
</evidence>
<organism evidence="2 3">
    <name type="scientific">Massilia glaciei</name>
    <dbReference type="NCBI Taxonomy" id="1524097"/>
    <lineage>
        <taxon>Bacteria</taxon>
        <taxon>Pseudomonadati</taxon>
        <taxon>Pseudomonadota</taxon>
        <taxon>Betaproteobacteria</taxon>
        <taxon>Burkholderiales</taxon>
        <taxon>Oxalobacteraceae</taxon>
        <taxon>Telluria group</taxon>
        <taxon>Massilia</taxon>
    </lineage>
</organism>
<feature type="compositionally biased region" description="Basic and acidic residues" evidence="1">
    <location>
        <begin position="54"/>
        <end position="67"/>
    </location>
</feature>
<protein>
    <submittedName>
        <fullName evidence="2">Uncharacterized protein</fullName>
    </submittedName>
</protein>
<dbReference type="OrthoDB" id="8910946at2"/>
<proteinExistence type="predicted"/>
<accession>A0A2U2HAX8</accession>
<dbReference type="Proteomes" id="UP000241421">
    <property type="component" value="Unassembled WGS sequence"/>
</dbReference>
<dbReference type="AlphaFoldDB" id="A0A2U2HAX8"/>
<name>A0A2U2HAX8_9BURK</name>